<reference evidence="2 3" key="1">
    <citation type="journal article" date="2015" name="Fungal Genet. Biol.">
        <title>Evolution of novel wood decay mechanisms in Agaricales revealed by the genome sequences of Fistulina hepatica and Cylindrobasidium torrendii.</title>
        <authorList>
            <person name="Floudas D."/>
            <person name="Held B.W."/>
            <person name="Riley R."/>
            <person name="Nagy L.G."/>
            <person name="Koehler G."/>
            <person name="Ransdell A.S."/>
            <person name="Younus H."/>
            <person name="Chow J."/>
            <person name="Chiniquy J."/>
            <person name="Lipzen A."/>
            <person name="Tritt A."/>
            <person name="Sun H."/>
            <person name="Haridas S."/>
            <person name="LaButti K."/>
            <person name="Ohm R.A."/>
            <person name="Kues U."/>
            <person name="Blanchette R.A."/>
            <person name="Grigoriev I.V."/>
            <person name="Minto R.E."/>
            <person name="Hibbett D.S."/>
        </authorList>
    </citation>
    <scope>NUCLEOTIDE SEQUENCE [LARGE SCALE GENOMIC DNA]</scope>
    <source>
        <strain evidence="2 3">ATCC 64428</strain>
    </source>
</reference>
<dbReference type="InterPro" id="IPR036188">
    <property type="entry name" value="FAD/NAD-bd_sf"/>
</dbReference>
<keyword evidence="1" id="KW-0812">Transmembrane</keyword>
<keyword evidence="1" id="KW-1133">Transmembrane helix</keyword>
<dbReference type="PANTHER" id="PTHR42923">
    <property type="entry name" value="PROTOPORPHYRINOGEN OXIDASE"/>
    <property type="match status" value="1"/>
</dbReference>
<dbReference type="SUPFAM" id="SSF51905">
    <property type="entry name" value="FAD/NAD(P)-binding domain"/>
    <property type="match status" value="1"/>
</dbReference>
<dbReference type="InterPro" id="IPR050464">
    <property type="entry name" value="Zeta_carotene_desat/Oxidored"/>
</dbReference>
<sequence length="559" mass="61788">MSKVERTVKVAIVGSGLAGLTAAHMLCSRTNDIRCQDGVDFEVYLFEKRESLGMDASSISVPVPSADGRELCNARINVPMHSFQAGCHPQLTALYDRLGVTYRPSNLTYSFSHLVKTPSFVEKFEEQREIITFMLYNGDSGRRGISVPAILQDFAGGRIKPKGHLLTSRDRLLSSAAWMWTMGLFVLSSLQLLFCYLWLISYSLPLFRPHAISRMTFAEWRDESTPSGVLFRWFGLDSAWDAFITSVLVPLFSAVCTAPESMVLAHPVEEFLDYMWLTLGTNHYVTVHGVRDVVARLSLCVRHVHLNMLVSALRADLDDPTLISVHTGDDLHTKVLSGFNHVVFATGAPEAACLLQGYAASLPNAMHAKRRAVEKQVQCLRRFVYTKNIVVNHRDASLLPRDPRDHRDLNFVVSQGSRLLHDTPEGGSCPMVSPAFTMTTQIISLGDTNAVVYQTTNPVVPPRDDSVLSVAELDRAVLTLQSKNAVRDLFDTGGHYWWKTTGRLGSLQGGGPTGPGIWLCGSYAYAGIPLLEGCVVSARNIVEQGIYVKEGVTRRGSPW</sequence>
<dbReference type="PANTHER" id="PTHR42923:SF42">
    <property type="entry name" value="AMINE OXIDASE DOMAIN-CONTAINING PROTEIN"/>
    <property type="match status" value="1"/>
</dbReference>
<dbReference type="Gene3D" id="3.50.50.60">
    <property type="entry name" value="FAD/NAD(P)-binding domain"/>
    <property type="match status" value="1"/>
</dbReference>
<dbReference type="Pfam" id="PF13450">
    <property type="entry name" value="NAD_binding_8"/>
    <property type="match status" value="1"/>
</dbReference>
<keyword evidence="1" id="KW-0472">Membrane</keyword>
<keyword evidence="3" id="KW-1185">Reference proteome</keyword>
<gene>
    <name evidence="2" type="ORF">FISHEDRAFT_66796</name>
</gene>
<evidence type="ECO:0008006" key="4">
    <source>
        <dbReference type="Google" id="ProtNLM"/>
    </source>
</evidence>
<evidence type="ECO:0000313" key="2">
    <source>
        <dbReference type="EMBL" id="KIY45741.1"/>
    </source>
</evidence>
<dbReference type="OrthoDB" id="1111734at2759"/>
<dbReference type="GO" id="GO:0016491">
    <property type="term" value="F:oxidoreductase activity"/>
    <property type="evidence" value="ECO:0007669"/>
    <property type="project" value="TreeGrafter"/>
</dbReference>
<evidence type="ECO:0000256" key="1">
    <source>
        <dbReference type="SAM" id="Phobius"/>
    </source>
</evidence>
<proteinExistence type="predicted"/>
<evidence type="ECO:0000313" key="3">
    <source>
        <dbReference type="Proteomes" id="UP000054144"/>
    </source>
</evidence>
<name>A0A0D7A738_9AGAR</name>
<protein>
    <recommendedName>
        <fullName evidence="4">FAD/NAD(P)-binding domain-containing protein</fullName>
    </recommendedName>
</protein>
<dbReference type="EMBL" id="KN882046">
    <property type="protein sequence ID" value="KIY45741.1"/>
    <property type="molecule type" value="Genomic_DNA"/>
</dbReference>
<feature type="transmembrane region" description="Helical" evidence="1">
    <location>
        <begin position="177"/>
        <end position="199"/>
    </location>
</feature>
<accession>A0A0D7A738</accession>
<dbReference type="AlphaFoldDB" id="A0A0D7A738"/>
<organism evidence="2 3">
    <name type="scientific">Fistulina hepatica ATCC 64428</name>
    <dbReference type="NCBI Taxonomy" id="1128425"/>
    <lineage>
        <taxon>Eukaryota</taxon>
        <taxon>Fungi</taxon>
        <taxon>Dikarya</taxon>
        <taxon>Basidiomycota</taxon>
        <taxon>Agaricomycotina</taxon>
        <taxon>Agaricomycetes</taxon>
        <taxon>Agaricomycetidae</taxon>
        <taxon>Agaricales</taxon>
        <taxon>Fistulinaceae</taxon>
        <taxon>Fistulina</taxon>
    </lineage>
</organism>
<dbReference type="Proteomes" id="UP000054144">
    <property type="component" value="Unassembled WGS sequence"/>
</dbReference>